<gene>
    <name evidence="2" type="ORF">PoMZ_08836</name>
</gene>
<reference evidence="2 3" key="1">
    <citation type="journal article" date="2019" name="Mol. Biol. Evol.">
        <title>Blast fungal genomes show frequent chromosomal changes, gene gains and losses, and effector gene turnover.</title>
        <authorList>
            <person name="Gomez Luciano L.B."/>
            <person name="Jason Tsai I."/>
            <person name="Chuma I."/>
            <person name="Tosa Y."/>
            <person name="Chen Y.H."/>
            <person name="Li J.Y."/>
            <person name="Li M.Y."/>
            <person name="Jade Lu M.Y."/>
            <person name="Nakayashiki H."/>
            <person name="Li W.H."/>
        </authorList>
    </citation>
    <scope>NUCLEOTIDE SEQUENCE [LARGE SCALE GENOMIC DNA]</scope>
    <source>
        <strain evidence="2">MZ5-1-6</strain>
    </source>
</reference>
<feature type="region of interest" description="Disordered" evidence="1">
    <location>
        <begin position="166"/>
        <end position="342"/>
    </location>
</feature>
<feature type="compositionally biased region" description="Polar residues" evidence="1">
    <location>
        <begin position="252"/>
        <end position="263"/>
    </location>
</feature>
<sequence>MTCFQPTNSDTAWQREKTTIIQAITKVAPCTVLLDVLCVPLEVVGGAVSRTVVVCTETRIDNATRAAIRTRIAALNPCEDRFDVVYRTGEINRIYAEVIGARREWIAAVFDEEPAQTRDAALVEGDEVEAKETLAMVDGLVKAEVARALQEIEAEAAVEQIEAEVKAEKSSPAARGDATQDQVTLNISRPRAAKPAARPSGLQAPKTISTVPSRLQAPSRSLSMCPKQSPSVTPKVQQRQQQQQQQPKTLPRAQSTSRLQAPQKTPLLSAPLRAPVKSKLVQPRAKTEPAGKSVMPRPAGKTLAPPLVQGLPRPASCVASGVGGPSTRIGMLPRALPRPTRG</sequence>
<dbReference type="Proteomes" id="UP000294847">
    <property type="component" value="Chromosome 4"/>
</dbReference>
<dbReference type="AlphaFoldDB" id="A0A4V1C722"/>
<accession>A0A4V1C722</accession>
<organism evidence="2 3">
    <name type="scientific">Pyricularia oryzae</name>
    <name type="common">Rice blast fungus</name>
    <name type="synonym">Magnaporthe oryzae</name>
    <dbReference type="NCBI Taxonomy" id="318829"/>
    <lineage>
        <taxon>Eukaryota</taxon>
        <taxon>Fungi</taxon>
        <taxon>Dikarya</taxon>
        <taxon>Ascomycota</taxon>
        <taxon>Pezizomycotina</taxon>
        <taxon>Sordariomycetes</taxon>
        <taxon>Sordariomycetidae</taxon>
        <taxon>Magnaporthales</taxon>
        <taxon>Pyriculariaceae</taxon>
        <taxon>Pyricularia</taxon>
    </lineage>
</organism>
<feature type="compositionally biased region" description="Low complexity" evidence="1">
    <location>
        <begin position="237"/>
        <end position="246"/>
    </location>
</feature>
<feature type="compositionally biased region" description="Polar residues" evidence="1">
    <location>
        <begin position="206"/>
        <end position="236"/>
    </location>
</feature>
<name>A0A4V1C722_PYROR</name>
<feature type="compositionally biased region" description="Low complexity" evidence="1">
    <location>
        <begin position="189"/>
        <end position="199"/>
    </location>
</feature>
<evidence type="ECO:0000313" key="2">
    <source>
        <dbReference type="EMBL" id="QBZ61878.1"/>
    </source>
</evidence>
<evidence type="ECO:0000256" key="1">
    <source>
        <dbReference type="SAM" id="MobiDB-lite"/>
    </source>
</evidence>
<evidence type="ECO:0000313" key="3">
    <source>
        <dbReference type="Proteomes" id="UP000294847"/>
    </source>
</evidence>
<dbReference type="EMBL" id="CP034207">
    <property type="protein sequence ID" value="QBZ61878.1"/>
    <property type="molecule type" value="Genomic_DNA"/>
</dbReference>
<protein>
    <submittedName>
        <fullName evidence="2">Uncharacterized protein</fullName>
    </submittedName>
</protein>
<proteinExistence type="predicted"/>